<reference evidence="3 4" key="1">
    <citation type="journal article" date="2019" name="Nat. Ecol. Evol.">
        <title>Megaphylogeny resolves global patterns of mushroom evolution.</title>
        <authorList>
            <person name="Varga T."/>
            <person name="Krizsan K."/>
            <person name="Foldi C."/>
            <person name="Dima B."/>
            <person name="Sanchez-Garcia M."/>
            <person name="Sanchez-Ramirez S."/>
            <person name="Szollosi G.J."/>
            <person name="Szarkandi J.G."/>
            <person name="Papp V."/>
            <person name="Albert L."/>
            <person name="Andreopoulos W."/>
            <person name="Angelini C."/>
            <person name="Antonin V."/>
            <person name="Barry K.W."/>
            <person name="Bougher N.L."/>
            <person name="Buchanan P."/>
            <person name="Buyck B."/>
            <person name="Bense V."/>
            <person name="Catcheside P."/>
            <person name="Chovatia M."/>
            <person name="Cooper J."/>
            <person name="Damon W."/>
            <person name="Desjardin D."/>
            <person name="Finy P."/>
            <person name="Geml J."/>
            <person name="Haridas S."/>
            <person name="Hughes K."/>
            <person name="Justo A."/>
            <person name="Karasinski D."/>
            <person name="Kautmanova I."/>
            <person name="Kiss B."/>
            <person name="Kocsube S."/>
            <person name="Kotiranta H."/>
            <person name="LaButti K.M."/>
            <person name="Lechner B.E."/>
            <person name="Liimatainen K."/>
            <person name="Lipzen A."/>
            <person name="Lukacs Z."/>
            <person name="Mihaltcheva S."/>
            <person name="Morgado L.N."/>
            <person name="Niskanen T."/>
            <person name="Noordeloos M.E."/>
            <person name="Ohm R.A."/>
            <person name="Ortiz-Santana B."/>
            <person name="Ovrebo C."/>
            <person name="Racz N."/>
            <person name="Riley R."/>
            <person name="Savchenko A."/>
            <person name="Shiryaev A."/>
            <person name="Soop K."/>
            <person name="Spirin V."/>
            <person name="Szebenyi C."/>
            <person name="Tomsovsky M."/>
            <person name="Tulloss R.E."/>
            <person name="Uehling J."/>
            <person name="Grigoriev I.V."/>
            <person name="Vagvolgyi C."/>
            <person name="Papp T."/>
            <person name="Martin F.M."/>
            <person name="Miettinen O."/>
            <person name="Hibbett D.S."/>
            <person name="Nagy L.G."/>
        </authorList>
    </citation>
    <scope>NUCLEOTIDE SEQUENCE [LARGE SCALE GENOMIC DNA]</scope>
    <source>
        <strain evidence="3 4">CBS 962.96</strain>
    </source>
</reference>
<dbReference type="Pfam" id="PF20149">
    <property type="entry name" value="DUF6532"/>
    <property type="match status" value="1"/>
</dbReference>
<sequence length="497" mass="56008">MAKAKKNSTARVTRSQGPASSNAEPQLERGKKPRKGAASPKVSVLEYCKGRYGIGQLSCTVAGVMKSGKGRKKAIQPGDDTDEEAMVTDFMRGAPTLKQPKRTTCPNAVDDDGEVRMGKVTSGQWCGDVEFEEGADGCGSRQALRKGRCCCREPGQIICSRLEDFRQDQFARKLLMKYAAHTRNLILSFFGLTSMSHERTLVFMGWLRTDRRYHHGGLDIENRTVNGDAPYQSPVLCQMLVAFMYTSLSKEDAPLLAYLKEANTVPIELLALLTTTLSHVLAEHATLHVGSSKQSTLWYSSNNVGREYVSILSTLKDMAQNSPNYMRKVTKNLWKQVQIVTALAKTYNFAWYRFYEVDGLHIDKLRDVIPQELRNSLVMYEVSDTMPTNWEDYLELLLKAYKALHPEKAKSVIFGNGKKGNDSDPNAMEIDEAKKEKIRAKIHRLTLRRPTRKDIVRYALEKAIRQNQQHITPMTVGTNLEMKGRGLPLKTLRLTLH</sequence>
<proteinExistence type="predicted"/>
<dbReference type="OrthoDB" id="3069387at2759"/>
<dbReference type="AlphaFoldDB" id="A0A4S8L3L0"/>
<evidence type="ECO:0000259" key="2">
    <source>
        <dbReference type="Pfam" id="PF20149"/>
    </source>
</evidence>
<dbReference type="InterPro" id="IPR045341">
    <property type="entry name" value="DUF6532"/>
</dbReference>
<evidence type="ECO:0000256" key="1">
    <source>
        <dbReference type="SAM" id="MobiDB-lite"/>
    </source>
</evidence>
<organism evidence="3 4">
    <name type="scientific">Dendrothele bispora (strain CBS 962.96)</name>
    <dbReference type="NCBI Taxonomy" id="1314807"/>
    <lineage>
        <taxon>Eukaryota</taxon>
        <taxon>Fungi</taxon>
        <taxon>Dikarya</taxon>
        <taxon>Basidiomycota</taxon>
        <taxon>Agaricomycotina</taxon>
        <taxon>Agaricomycetes</taxon>
        <taxon>Agaricomycetidae</taxon>
        <taxon>Agaricales</taxon>
        <taxon>Agaricales incertae sedis</taxon>
        <taxon>Dendrothele</taxon>
    </lineage>
</organism>
<dbReference type="Proteomes" id="UP000297245">
    <property type="component" value="Unassembled WGS sequence"/>
</dbReference>
<evidence type="ECO:0000313" key="4">
    <source>
        <dbReference type="Proteomes" id="UP000297245"/>
    </source>
</evidence>
<accession>A0A4S8L3L0</accession>
<feature type="region of interest" description="Disordered" evidence="1">
    <location>
        <begin position="1"/>
        <end position="40"/>
    </location>
</feature>
<name>A0A4S8L3L0_DENBC</name>
<protein>
    <recommendedName>
        <fullName evidence="2">DUF6532 domain-containing protein</fullName>
    </recommendedName>
</protein>
<gene>
    <name evidence="3" type="ORF">K435DRAFT_807873</name>
</gene>
<keyword evidence="4" id="KW-1185">Reference proteome</keyword>
<feature type="compositionally biased region" description="Polar residues" evidence="1">
    <location>
        <begin position="9"/>
        <end position="24"/>
    </location>
</feature>
<feature type="domain" description="DUF6532" evidence="2">
    <location>
        <begin position="169"/>
        <end position="318"/>
    </location>
</feature>
<evidence type="ECO:0000313" key="3">
    <source>
        <dbReference type="EMBL" id="THU82970.1"/>
    </source>
</evidence>
<dbReference type="EMBL" id="ML179695">
    <property type="protein sequence ID" value="THU82970.1"/>
    <property type="molecule type" value="Genomic_DNA"/>
</dbReference>